<comment type="caution">
    <text evidence="1">The sequence shown here is derived from an EMBL/GenBank/DDBJ whole genome shotgun (WGS) entry which is preliminary data.</text>
</comment>
<proteinExistence type="predicted"/>
<dbReference type="AlphaFoldDB" id="A0AAI8VXT3"/>
<reference evidence="1" key="1">
    <citation type="submission" date="2023-10" db="EMBL/GenBank/DDBJ databases">
        <authorList>
            <person name="Hackl T."/>
        </authorList>
    </citation>
    <scope>NUCLEOTIDE SEQUENCE</scope>
</reference>
<sequence>MAPIIRSASPVIRRPDTGCRVTLGAGIMPQAISHNEKKCKCIPAETPEQLSRVVDSARNAMEMDGEAEYGACHVAPGRRCRVQLGCCRVKAQGSVFVRMRIKAPGGTER</sequence>
<accession>A0AAI8VXT3</accession>
<keyword evidence="2" id="KW-1185">Reference proteome</keyword>
<evidence type="ECO:0000313" key="1">
    <source>
        <dbReference type="EMBL" id="CAJ2513051.1"/>
    </source>
</evidence>
<gene>
    <name evidence="1" type="ORF">KHLLAP_LOCUS13519</name>
</gene>
<name>A0AAI8VXT3_9PEZI</name>
<organism evidence="1 2">
    <name type="scientific">Anthostomella pinea</name>
    <dbReference type="NCBI Taxonomy" id="933095"/>
    <lineage>
        <taxon>Eukaryota</taxon>
        <taxon>Fungi</taxon>
        <taxon>Dikarya</taxon>
        <taxon>Ascomycota</taxon>
        <taxon>Pezizomycotina</taxon>
        <taxon>Sordariomycetes</taxon>
        <taxon>Xylariomycetidae</taxon>
        <taxon>Xylariales</taxon>
        <taxon>Xylariaceae</taxon>
        <taxon>Anthostomella</taxon>
    </lineage>
</organism>
<protein>
    <submittedName>
        <fullName evidence="1">Uu.00g011700.m01.CDS01</fullName>
    </submittedName>
</protein>
<dbReference type="EMBL" id="CAUWAG010000020">
    <property type="protein sequence ID" value="CAJ2513051.1"/>
    <property type="molecule type" value="Genomic_DNA"/>
</dbReference>
<dbReference type="Proteomes" id="UP001295740">
    <property type="component" value="Unassembled WGS sequence"/>
</dbReference>
<evidence type="ECO:0000313" key="2">
    <source>
        <dbReference type="Proteomes" id="UP001295740"/>
    </source>
</evidence>